<keyword evidence="1" id="KW-0732">Signal</keyword>
<feature type="signal peptide" evidence="1">
    <location>
        <begin position="1"/>
        <end position="23"/>
    </location>
</feature>
<feature type="chain" id="PRO_5012385065" evidence="1">
    <location>
        <begin position="24"/>
        <end position="65"/>
    </location>
</feature>
<keyword evidence="3" id="KW-1185">Reference proteome</keyword>
<protein>
    <submittedName>
        <fullName evidence="2">CLUMA_CG014868, isoform A</fullName>
    </submittedName>
</protein>
<proteinExistence type="predicted"/>
<name>A0A1J1IN43_9DIPT</name>
<accession>A0A1J1IN43</accession>
<evidence type="ECO:0000313" key="3">
    <source>
        <dbReference type="Proteomes" id="UP000183832"/>
    </source>
</evidence>
<dbReference type="AlphaFoldDB" id="A0A1J1IN43"/>
<gene>
    <name evidence="2" type="ORF">CLUMA_CG014868</name>
</gene>
<dbReference type="EMBL" id="CVRI01000056">
    <property type="protein sequence ID" value="CRL01645.1"/>
    <property type="molecule type" value="Genomic_DNA"/>
</dbReference>
<reference evidence="2 3" key="1">
    <citation type="submission" date="2015-04" db="EMBL/GenBank/DDBJ databases">
        <authorList>
            <person name="Syromyatnikov M.Y."/>
            <person name="Popov V.N."/>
        </authorList>
    </citation>
    <scope>NUCLEOTIDE SEQUENCE [LARGE SCALE GENOMIC DNA]</scope>
</reference>
<sequence>MTSACLIIFNFTLSLTNYVQVNSETTLLQKGEEEVMLTCNPIQNKILTNNFVRKSCLAYAPKTQE</sequence>
<evidence type="ECO:0000256" key="1">
    <source>
        <dbReference type="SAM" id="SignalP"/>
    </source>
</evidence>
<dbReference type="Proteomes" id="UP000183832">
    <property type="component" value="Unassembled WGS sequence"/>
</dbReference>
<evidence type="ECO:0000313" key="2">
    <source>
        <dbReference type="EMBL" id="CRL01645.1"/>
    </source>
</evidence>
<organism evidence="2 3">
    <name type="scientific">Clunio marinus</name>
    <dbReference type="NCBI Taxonomy" id="568069"/>
    <lineage>
        <taxon>Eukaryota</taxon>
        <taxon>Metazoa</taxon>
        <taxon>Ecdysozoa</taxon>
        <taxon>Arthropoda</taxon>
        <taxon>Hexapoda</taxon>
        <taxon>Insecta</taxon>
        <taxon>Pterygota</taxon>
        <taxon>Neoptera</taxon>
        <taxon>Endopterygota</taxon>
        <taxon>Diptera</taxon>
        <taxon>Nematocera</taxon>
        <taxon>Chironomoidea</taxon>
        <taxon>Chironomidae</taxon>
        <taxon>Clunio</taxon>
    </lineage>
</organism>